<gene>
    <name evidence="2" type="ORF">HMPREF1862_00598</name>
</gene>
<accession>A0AB34X086</accession>
<reference evidence="2 3" key="1">
    <citation type="submission" date="2016-01" db="EMBL/GenBank/DDBJ databases">
        <authorList>
            <person name="Mitreva M."/>
            <person name="Pepin K.H."/>
            <person name="Mihindukulasuriya K.A."/>
            <person name="Fulton R."/>
            <person name="Fronick C."/>
            <person name="O'Laughlin M."/>
            <person name="Miner T."/>
            <person name="Herter B."/>
            <person name="Rosa B.A."/>
            <person name="Cordes M."/>
            <person name="Tomlinson C."/>
            <person name="Wollam A."/>
            <person name="Palsikar V.B."/>
            <person name="Mardis E.R."/>
            <person name="Wilson R.K."/>
        </authorList>
    </citation>
    <scope>NUCLEOTIDE SEQUENCE [LARGE SCALE GENOMIC DNA]</scope>
    <source>
        <strain evidence="2 3">DNF00696</strain>
    </source>
</reference>
<sequence>MGKESRALVMASTFEAKHPRAKDGKFAEKRRAESGLELSCTPDDQKSIRDVEDLERGEIFVGKVKSYHPGLVIGDVTKYEHERCEKIAPGQWWISQKREMEDGTTELTYCHQGGFITENFDENGYITQQVFMDDEFNRIQNADKWTEKNWNEDGVLIGREKGFFPEDRDDESYEIVSKAVDKAGGSLVASEDFSDSGIIEKRLVWSKSGGELYQTKEIYDKNGNPKYRFVRNFYGEECTPENTPTYEEYRNGKVCAGAYKTNRGGKIVYHRTDGPALFGGYDSVSEIYRYFLGGKEYTKAEWAKRTGNE</sequence>
<comment type="caution">
    <text evidence="2">The sequence shown here is derived from an EMBL/GenBank/DDBJ whole genome shotgun (WGS) entry which is preliminary data.</text>
</comment>
<evidence type="ECO:0000313" key="3">
    <source>
        <dbReference type="Proteomes" id="UP000070572"/>
    </source>
</evidence>
<feature type="compositionally biased region" description="Basic and acidic residues" evidence="1">
    <location>
        <begin position="15"/>
        <end position="34"/>
    </location>
</feature>
<evidence type="ECO:0000256" key="1">
    <source>
        <dbReference type="SAM" id="MobiDB-lite"/>
    </source>
</evidence>
<protein>
    <recommendedName>
        <fullName evidence="4">MORN repeat protein</fullName>
    </recommendedName>
</protein>
<evidence type="ECO:0008006" key="4">
    <source>
        <dbReference type="Google" id="ProtNLM"/>
    </source>
</evidence>
<dbReference type="AlphaFoldDB" id="A0AB34X086"/>
<proteinExistence type="predicted"/>
<organism evidence="2 3">
    <name type="scientific">Varibaculum cambriense</name>
    <dbReference type="NCBI Taxonomy" id="184870"/>
    <lineage>
        <taxon>Bacteria</taxon>
        <taxon>Bacillati</taxon>
        <taxon>Actinomycetota</taxon>
        <taxon>Actinomycetes</taxon>
        <taxon>Actinomycetales</taxon>
        <taxon>Actinomycetaceae</taxon>
        <taxon>Varibaculum</taxon>
    </lineage>
</organism>
<dbReference type="EMBL" id="LSDN01000012">
    <property type="protein sequence ID" value="KXB81237.1"/>
    <property type="molecule type" value="Genomic_DNA"/>
</dbReference>
<evidence type="ECO:0000313" key="2">
    <source>
        <dbReference type="EMBL" id="KXB81237.1"/>
    </source>
</evidence>
<dbReference type="Proteomes" id="UP000070572">
    <property type="component" value="Unassembled WGS sequence"/>
</dbReference>
<feature type="region of interest" description="Disordered" evidence="1">
    <location>
        <begin position="1"/>
        <end position="41"/>
    </location>
</feature>
<name>A0AB34X086_9ACTO</name>